<keyword evidence="2" id="KW-1185">Reference proteome</keyword>
<reference evidence="1 2" key="1">
    <citation type="journal article" date="2021" name="Hortic Res">
        <title>Chromosome-scale assembly of the Dendrobium chrysotoxum genome enhances the understanding of orchid evolution.</title>
        <authorList>
            <person name="Zhang Y."/>
            <person name="Zhang G.Q."/>
            <person name="Zhang D."/>
            <person name="Liu X.D."/>
            <person name="Xu X.Y."/>
            <person name="Sun W.H."/>
            <person name="Yu X."/>
            <person name="Zhu X."/>
            <person name="Wang Z.W."/>
            <person name="Zhao X."/>
            <person name="Zhong W.Y."/>
            <person name="Chen H."/>
            <person name="Yin W.L."/>
            <person name="Huang T."/>
            <person name="Niu S.C."/>
            <person name="Liu Z.J."/>
        </authorList>
    </citation>
    <scope>NUCLEOTIDE SEQUENCE [LARGE SCALE GENOMIC DNA]</scope>
    <source>
        <strain evidence="1">Lindl</strain>
    </source>
</reference>
<protein>
    <submittedName>
        <fullName evidence="1">Uncharacterized protein</fullName>
    </submittedName>
</protein>
<dbReference type="EMBL" id="JAGFBR010000019">
    <property type="protein sequence ID" value="KAH0448628.1"/>
    <property type="molecule type" value="Genomic_DNA"/>
</dbReference>
<name>A0AAV7FYZ9_DENCH</name>
<gene>
    <name evidence="1" type="ORF">IEQ34_022428</name>
</gene>
<proteinExistence type="predicted"/>
<evidence type="ECO:0000313" key="2">
    <source>
        <dbReference type="Proteomes" id="UP000775213"/>
    </source>
</evidence>
<organism evidence="1 2">
    <name type="scientific">Dendrobium chrysotoxum</name>
    <name type="common">Orchid</name>
    <dbReference type="NCBI Taxonomy" id="161865"/>
    <lineage>
        <taxon>Eukaryota</taxon>
        <taxon>Viridiplantae</taxon>
        <taxon>Streptophyta</taxon>
        <taxon>Embryophyta</taxon>
        <taxon>Tracheophyta</taxon>
        <taxon>Spermatophyta</taxon>
        <taxon>Magnoliopsida</taxon>
        <taxon>Liliopsida</taxon>
        <taxon>Asparagales</taxon>
        <taxon>Orchidaceae</taxon>
        <taxon>Epidendroideae</taxon>
        <taxon>Malaxideae</taxon>
        <taxon>Dendrobiinae</taxon>
        <taxon>Dendrobium</taxon>
    </lineage>
</organism>
<accession>A0AAV7FYZ9</accession>
<dbReference type="AlphaFoldDB" id="A0AAV7FYZ9"/>
<dbReference type="Proteomes" id="UP000775213">
    <property type="component" value="Unassembled WGS sequence"/>
</dbReference>
<sequence length="257" mass="28850">MQYETFGSGIMSMKMQAETISLVDFSGVGDGHTLNMKAFKEVIYQSEHLNRPVSRFSTFPPESGSLKRLISLAKDAVIRATWRRSCRPVAQDRVVAVAQGCHRCRPAAIPQLLPTLPPPLKPANERRPKSQRVLACRCRPVCEQPLPLPACLRAEGSCRPSLAGRATRTGRVRVDNSDQFAKSGRLEEGRDVVGIVDGREQGRFGRGDWRLESSRKAEERIECQRLRFLGLLTTREMALSRRSMRERTFSSPSQRDG</sequence>
<comment type="caution">
    <text evidence="1">The sequence shown here is derived from an EMBL/GenBank/DDBJ whole genome shotgun (WGS) entry which is preliminary data.</text>
</comment>
<evidence type="ECO:0000313" key="1">
    <source>
        <dbReference type="EMBL" id="KAH0448628.1"/>
    </source>
</evidence>